<dbReference type="InterPro" id="IPR000653">
    <property type="entry name" value="DegT/StrS_aminotransferase"/>
</dbReference>
<proteinExistence type="inferred from homology"/>
<reference evidence="4 5" key="1">
    <citation type="submission" date="2024-02" db="EMBL/GenBank/DDBJ databases">
        <title>Haloferula sargassicola NBRC 104335.</title>
        <authorList>
            <person name="Ichikawa N."/>
            <person name="Katano-Makiyama Y."/>
            <person name="Hidaka K."/>
        </authorList>
    </citation>
    <scope>NUCLEOTIDE SEQUENCE [LARGE SCALE GENOMIC DNA]</scope>
    <source>
        <strain evidence="4 5">NBRC 104335</strain>
    </source>
</reference>
<dbReference type="InterPro" id="IPR015424">
    <property type="entry name" value="PyrdxlP-dep_Trfase"/>
</dbReference>
<keyword evidence="4" id="KW-0808">Transferase</keyword>
<dbReference type="Gene3D" id="3.40.640.10">
    <property type="entry name" value="Type I PLP-dependent aspartate aminotransferase-like (Major domain)"/>
    <property type="match status" value="1"/>
</dbReference>
<evidence type="ECO:0000313" key="5">
    <source>
        <dbReference type="Proteomes" id="UP001476282"/>
    </source>
</evidence>
<feature type="region of interest" description="Disordered" evidence="3">
    <location>
        <begin position="250"/>
        <end position="269"/>
    </location>
</feature>
<dbReference type="Pfam" id="PF01041">
    <property type="entry name" value="DegT_DnrJ_EryC1"/>
    <property type="match status" value="2"/>
</dbReference>
<dbReference type="GO" id="GO:0008483">
    <property type="term" value="F:transaminase activity"/>
    <property type="evidence" value="ECO:0007669"/>
    <property type="project" value="UniProtKB-KW"/>
</dbReference>
<comment type="similarity">
    <text evidence="1 2">Belongs to the DegT/DnrJ/EryC1 family.</text>
</comment>
<dbReference type="NCBIfam" id="NF011936">
    <property type="entry name" value="PRK15407.1"/>
    <property type="match status" value="1"/>
</dbReference>
<evidence type="ECO:0000256" key="1">
    <source>
        <dbReference type="ARBA" id="ARBA00037999"/>
    </source>
</evidence>
<accession>A0ABP9UQ30</accession>
<evidence type="ECO:0000256" key="3">
    <source>
        <dbReference type="SAM" id="MobiDB-lite"/>
    </source>
</evidence>
<dbReference type="SUPFAM" id="SSF53383">
    <property type="entry name" value="PLP-dependent transferases"/>
    <property type="match status" value="2"/>
</dbReference>
<gene>
    <name evidence="4" type="primary">arnB</name>
    <name evidence="4" type="ORF">Hsar01_02879</name>
</gene>
<keyword evidence="4" id="KW-0032">Aminotransferase</keyword>
<sequence length="550" mass="61030">MPSASELKAEILRLTREYSRLAHSANRPGDDPAHAPFIAGQTTVPYAGRVFDEDEVEAAVSSTLDFWLTLGPEGAAMEKELAEFMGVKHTLLVNSGSSANLVAFSALTTHKLPEHKRIRPGDEVITVAAGFPTTVAPIIQAGAVPVFIDANTITGNADCSHLDAAYSPGKTKAVMMAHALGNPFELVTVLEFCRKHDLWLVEDNCDALGCTYTLPLEKARSLGLDHLIKIAEKGEHPIIRIHAESLKTEKLKARDGEASSAPDASFQDPSVPASQLFLTAPTGSFGDISTQSFYPPHHLTMGEGGAVNIIRRAPLKTYAESFRDWGRDCWCPSGKDDTCGKRFQWQLGELPKGYDHKYIYSHLGYNLKPLDPQAAIGRVQIKRLPNFIEARKQNWERLRRGLHGLEDYIDFALPTHATAWLPPSQIDNLQSPISNFEWDDTQCRTSCSWFGFKITIKEDAPFTRTELAAHLDEKKIGNRMLFGGNLVRQPAFVRLRQDNPQAMRVSGELAGADRIMNQTMFLGTYPGLTEEMIQYIVKTIREFVEEKLEA</sequence>
<comment type="caution">
    <text evidence="4">The sequence shown here is derived from an EMBL/GenBank/DDBJ whole genome shotgun (WGS) entry which is preliminary data.</text>
</comment>
<dbReference type="PANTHER" id="PTHR30244:SF34">
    <property type="entry name" value="DTDP-4-AMINO-4,6-DIDEOXYGALACTOSE TRANSAMINASE"/>
    <property type="match status" value="1"/>
</dbReference>
<dbReference type="RefSeq" id="WP_353567754.1">
    <property type="nucleotide sequence ID" value="NZ_BAABRI010000016.1"/>
</dbReference>
<organism evidence="4 5">
    <name type="scientific">Haloferula sargassicola</name>
    <dbReference type="NCBI Taxonomy" id="490096"/>
    <lineage>
        <taxon>Bacteria</taxon>
        <taxon>Pseudomonadati</taxon>
        <taxon>Verrucomicrobiota</taxon>
        <taxon>Verrucomicrobiia</taxon>
        <taxon>Verrucomicrobiales</taxon>
        <taxon>Verrucomicrobiaceae</taxon>
        <taxon>Haloferula</taxon>
    </lineage>
</organism>
<dbReference type="PANTHER" id="PTHR30244">
    <property type="entry name" value="TRANSAMINASE"/>
    <property type="match status" value="1"/>
</dbReference>
<dbReference type="EMBL" id="BAABRI010000016">
    <property type="protein sequence ID" value="GAA5483645.1"/>
    <property type="molecule type" value="Genomic_DNA"/>
</dbReference>
<evidence type="ECO:0000313" key="4">
    <source>
        <dbReference type="EMBL" id="GAA5483645.1"/>
    </source>
</evidence>
<keyword evidence="2" id="KW-0663">Pyridoxal phosphate</keyword>
<dbReference type="InterPro" id="IPR015421">
    <property type="entry name" value="PyrdxlP-dep_Trfase_major"/>
</dbReference>
<dbReference type="InterPro" id="IPR015422">
    <property type="entry name" value="PyrdxlP-dep_Trfase_small"/>
</dbReference>
<keyword evidence="5" id="KW-1185">Reference proteome</keyword>
<evidence type="ECO:0000256" key="2">
    <source>
        <dbReference type="RuleBase" id="RU004508"/>
    </source>
</evidence>
<dbReference type="Proteomes" id="UP001476282">
    <property type="component" value="Unassembled WGS sequence"/>
</dbReference>
<protein>
    <submittedName>
        <fullName evidence="4">UDP-4-amino-4-deoxy-L-arabinose--oxoglutarate aminotransferase</fullName>
    </submittedName>
</protein>
<dbReference type="Gene3D" id="3.90.1150.10">
    <property type="entry name" value="Aspartate Aminotransferase, domain 1"/>
    <property type="match status" value="1"/>
</dbReference>
<name>A0ABP9UQ30_9BACT</name>